<keyword evidence="1" id="KW-1133">Transmembrane helix</keyword>
<sequence length="477" mass="52532">MKVLITIMRLELLQLWRDSTSRVLGLLLLVLTVYAVGSSTAGYSEAEREHHHLTETARDKMVHQKPTSPHMAGHYGHIAFKPATFLQAVDPGVNVFTGTTVRVEAHTQNRDVFAPAGGRSSLVRFGEFSFSLLLQVVVPLLILFTCYRSVLADRANGSLKILLCQGISMRMLVLGRACAYSGVFVGYLLLAAAGYGAVFLLRHEGAGDGDGILLRLLALVLLYALYYMLLVGSVVFASAFSRDASGLLAGLLSVWLIITIILPKAAANIGEQHAPLPTSLEFAEGISSRRGDGINGHDRSNPHTAAFIDSVKRAYGVDSVEALPVKIGGLLMQADEEYNNRLYDEALGGIEAIIERQNRIGSLSSYLNPFMAVRNLSMALAGTDMHQHFHFTGSVELYRRELVATLNAQDALRESAYKDGKGKLTGRFWESSSDFEYAPPSLRWSLGHYVHELVAVWLWCFLVFFMIYFLSNKIRVS</sequence>
<dbReference type="EMBL" id="SUME01000007">
    <property type="protein sequence ID" value="TJZ53721.1"/>
    <property type="molecule type" value="Genomic_DNA"/>
</dbReference>
<organism evidence="2 3">
    <name type="scientific">Sphingobacterium olei</name>
    <dbReference type="NCBI Taxonomy" id="2571155"/>
    <lineage>
        <taxon>Bacteria</taxon>
        <taxon>Pseudomonadati</taxon>
        <taxon>Bacteroidota</taxon>
        <taxon>Sphingobacteriia</taxon>
        <taxon>Sphingobacteriales</taxon>
        <taxon>Sphingobacteriaceae</taxon>
        <taxon>Sphingobacterium</taxon>
    </lineage>
</organism>
<feature type="transmembrane region" description="Helical" evidence="1">
    <location>
        <begin position="183"/>
        <end position="201"/>
    </location>
</feature>
<comment type="caution">
    <text evidence="2">The sequence shown here is derived from an EMBL/GenBank/DDBJ whole genome shotgun (WGS) entry which is preliminary data.</text>
</comment>
<keyword evidence="1" id="KW-0812">Transmembrane</keyword>
<evidence type="ECO:0000313" key="2">
    <source>
        <dbReference type="EMBL" id="TJZ53721.1"/>
    </source>
</evidence>
<dbReference type="PANTHER" id="PTHR43471:SF1">
    <property type="entry name" value="ABC TRANSPORTER PERMEASE PROTEIN NOSY-RELATED"/>
    <property type="match status" value="1"/>
</dbReference>
<dbReference type="InterPro" id="IPR021913">
    <property type="entry name" value="DUF3526"/>
</dbReference>
<dbReference type="AlphaFoldDB" id="A0A4U0NHL5"/>
<dbReference type="Pfam" id="PF12040">
    <property type="entry name" value="DUF3526"/>
    <property type="match status" value="1"/>
</dbReference>
<gene>
    <name evidence="2" type="ORF">FAZ15_16995</name>
</gene>
<reference evidence="2 3" key="1">
    <citation type="submission" date="2019-04" db="EMBL/GenBank/DDBJ databases">
        <title>Sphingobacterium olei sp. nov., isolated from oil-contaminated soil.</title>
        <authorList>
            <person name="Liu B."/>
        </authorList>
    </citation>
    <scope>NUCLEOTIDE SEQUENCE [LARGE SCALE GENOMIC DNA]</scope>
    <source>
        <strain evidence="2 3">HAL-9</strain>
    </source>
</reference>
<dbReference type="RefSeq" id="WP_136902512.1">
    <property type="nucleotide sequence ID" value="NZ_SUME01000007.1"/>
</dbReference>
<feature type="transmembrane region" description="Helical" evidence="1">
    <location>
        <begin position="128"/>
        <end position="147"/>
    </location>
</feature>
<accession>A0A4U0NHL5</accession>
<evidence type="ECO:0000313" key="3">
    <source>
        <dbReference type="Proteomes" id="UP000306808"/>
    </source>
</evidence>
<dbReference type="Proteomes" id="UP000306808">
    <property type="component" value="Unassembled WGS sequence"/>
</dbReference>
<dbReference type="OrthoDB" id="184009at2"/>
<feature type="transmembrane region" description="Helical" evidence="1">
    <location>
        <begin position="244"/>
        <end position="262"/>
    </location>
</feature>
<keyword evidence="1" id="KW-0472">Membrane</keyword>
<feature type="transmembrane region" description="Helical" evidence="1">
    <location>
        <begin position="453"/>
        <end position="471"/>
    </location>
</feature>
<protein>
    <submittedName>
        <fullName evidence="2">DUF3526 domain-containing protein</fullName>
    </submittedName>
</protein>
<evidence type="ECO:0000256" key="1">
    <source>
        <dbReference type="SAM" id="Phobius"/>
    </source>
</evidence>
<feature type="transmembrane region" description="Helical" evidence="1">
    <location>
        <begin position="213"/>
        <end position="238"/>
    </location>
</feature>
<keyword evidence="3" id="KW-1185">Reference proteome</keyword>
<proteinExistence type="predicted"/>
<dbReference type="PANTHER" id="PTHR43471">
    <property type="entry name" value="ABC TRANSPORTER PERMEASE"/>
    <property type="match status" value="1"/>
</dbReference>
<name>A0A4U0NHL5_9SPHI</name>